<dbReference type="CDD" id="cd20816">
    <property type="entry name" value="C1_GMIP-like"/>
    <property type="match status" value="1"/>
</dbReference>
<dbReference type="Gene3D" id="1.10.555.10">
    <property type="entry name" value="Rho GTPase activation protein"/>
    <property type="match status" value="1"/>
</dbReference>
<dbReference type="PANTHER" id="PTHR15228:SF7">
    <property type="entry name" value="RHO GTPASE-ACTIVATING PROTEIN 29"/>
    <property type="match status" value="1"/>
</dbReference>
<dbReference type="PROSITE" id="PS51741">
    <property type="entry name" value="F_BAR"/>
    <property type="match status" value="1"/>
</dbReference>
<dbReference type="InterPro" id="IPR008936">
    <property type="entry name" value="Rho_GTPase_activation_prot"/>
</dbReference>
<dbReference type="InterPro" id="IPR027267">
    <property type="entry name" value="AH/BAR_dom_sf"/>
</dbReference>
<evidence type="ECO:0000256" key="7">
    <source>
        <dbReference type="ARBA" id="ARBA00042921"/>
    </source>
</evidence>
<feature type="compositionally biased region" description="Polar residues" evidence="9">
    <location>
        <begin position="499"/>
        <end position="517"/>
    </location>
</feature>
<evidence type="ECO:0000259" key="12">
    <source>
        <dbReference type="PROSITE" id="PS51741"/>
    </source>
</evidence>
<evidence type="ECO:0000256" key="6">
    <source>
        <dbReference type="ARBA" id="ARBA00040783"/>
    </source>
</evidence>
<dbReference type="GO" id="GO:0007165">
    <property type="term" value="P:signal transduction"/>
    <property type="evidence" value="ECO:0007669"/>
    <property type="project" value="InterPro"/>
</dbReference>
<proteinExistence type="predicted"/>
<reference evidence="13" key="3">
    <citation type="submission" date="2025-09" db="UniProtKB">
        <authorList>
            <consortium name="Ensembl"/>
        </authorList>
    </citation>
    <scope>IDENTIFICATION</scope>
</reference>
<dbReference type="GO" id="GO:0051056">
    <property type="term" value="P:regulation of small GTPase mediated signal transduction"/>
    <property type="evidence" value="ECO:0007669"/>
    <property type="project" value="UniProtKB-ARBA"/>
</dbReference>
<dbReference type="Pfam" id="PF24235">
    <property type="entry name" value="RHG29_45_N"/>
    <property type="match status" value="1"/>
</dbReference>
<evidence type="ECO:0000313" key="14">
    <source>
        <dbReference type="Proteomes" id="UP000265040"/>
    </source>
</evidence>
<feature type="compositionally biased region" description="Basic and acidic residues" evidence="9">
    <location>
        <begin position="1279"/>
        <end position="1291"/>
    </location>
</feature>
<name>A0A7N6BKR6_ANATE</name>
<dbReference type="InterPro" id="IPR031160">
    <property type="entry name" value="F_BAR_dom"/>
</dbReference>
<dbReference type="SMART" id="SM00109">
    <property type="entry name" value="C1"/>
    <property type="match status" value="1"/>
</dbReference>
<keyword evidence="3" id="KW-0863">Zinc-finger</keyword>
<keyword evidence="5 8" id="KW-0175">Coiled coil</keyword>
<feature type="compositionally biased region" description="Polar residues" evidence="9">
    <location>
        <begin position="33"/>
        <end position="46"/>
    </location>
</feature>
<sequence>MIRKSSSSSGGGETRHTQGLPQHLSKPHMRSVSAGSTNTLDMGRTSKNCNPLSSIGLASSVAGAPGVDPEYVMQLVNDVRWFADVLLNLKDAFQSKESLEGLQEVVQERLAELVHILKAVIGKHQTLNSAEILGAAGTVIAKVKGIDFKEVNPEKKKAVFSEINTSIDTLFLLPFSPPQGLLPFCPEVPLSREEEVDLILLKNDSGVESALLYAKASSKYIKDLLAWMEKRLAMDTEYAKNYAKMAESAKTMASQQDYMPFSDIYVSTFKKDIEYNQLVLQTTMALQTNKFIQPLLARKNELDKLRKEIKEQWQREQKKMQETHATLRKARVLKAQRKEEYQKAHSSTNRSQEEQANNAANKQLDKKRRLQEEALQKVEEAEDQYQTCMADAGVRRIDLASSKHTILTQIRELVYQCDLTLKAVTVNWFQMQQAQTVSLPTHYQAHSESVKLYEPGECFAEFVRSLPRNLPKERFQSDSISSDSTRYSALFLFNKRSVGSTHSSHGNLSQASVNSGDVLSGDEADNPLHQPAKMSDQGSNNSTDIRALRNQNALRTWASSSQGSQGGMCSDSESAGGSSESRSMDSPTASPGMTVFQFLIRCTVFLGLAEMVTETASSPGPFRNAQMSKAAQTHKLRKLRAPSKCRECDSLVVFHGAECEECSLACHKKCLETLAIQCGHKKLQGRLHLFGIDFGQAAKNSPDGIPFIIKKCTSEIESRALNIKGIYRVNGAKSRVEKLCQAFENGQDLVELSDLSPHDISNVLKLYLRQLPEPLILYRYYNDFIGLSKECQRVIVEEADKPPNTQAGEKGRPSIQLNRVLFKIRDLLRQLPTSNYRTLRYLITHLNIVTEKADENKMTASNLGIIFGPTLVKPRQTDAEVSLSSLVDYPYQALMVELLVRHFKTVFDPSPLSGSDFATTGQSSPRLTPLEKLQRLNRHSTSLTDIKESTKAYKRYSSVIPSSHILDEVDEVQPGTDRTKVSALNTLNGIQTSSGEVQRSTLVFGRPSTTIPSTSNVAPKVQLRTLRTRHVSRPISMPLERLPAPAQISERNNRNTAANVETSSAERDPATETIQEIPEPEKVRQSGSSRVSTYYITPFIDTQTMQRRTWDRKYKHYDVTPRTAMIVANLPSASAGVTVFSNSPYTLPSSSLPNLPLTLRAPRTLQPPPGTFYRPPVSINSRASTLPNWTTTITSSTSTTTTTSSLTPINSVQVVSPCPAPTSPPQTRLQTQDSTDSAIDPGVSTCSTLSPPQSPLPSSPDDLSPNETKPVYQRQRPWRLQELEHREAHFV</sequence>
<feature type="region of interest" description="Disordered" evidence="9">
    <location>
        <begin position="338"/>
        <end position="365"/>
    </location>
</feature>
<dbReference type="InterPro" id="IPR054713">
    <property type="entry name" value="GMIP/FCHO2-like_FCH"/>
</dbReference>
<keyword evidence="14" id="KW-1185">Reference proteome</keyword>
<dbReference type="PROSITE" id="PS00479">
    <property type="entry name" value="ZF_DAG_PE_1"/>
    <property type="match status" value="1"/>
</dbReference>
<reference evidence="13" key="1">
    <citation type="submission" date="2021-04" db="EMBL/GenBank/DDBJ databases">
        <authorList>
            <consortium name="Wellcome Sanger Institute Data Sharing"/>
        </authorList>
    </citation>
    <scope>NUCLEOTIDE SEQUENCE [LARGE SCALE GENOMIC DNA]</scope>
</reference>
<evidence type="ECO:0000256" key="4">
    <source>
        <dbReference type="ARBA" id="ARBA00022833"/>
    </source>
</evidence>
<feature type="region of interest" description="Disordered" evidence="9">
    <location>
        <begin position="499"/>
        <end position="543"/>
    </location>
</feature>
<dbReference type="PROSITE" id="PS50081">
    <property type="entry name" value="ZF_DAG_PE_2"/>
    <property type="match status" value="1"/>
</dbReference>
<organism evidence="13 14">
    <name type="scientific">Anabas testudineus</name>
    <name type="common">Climbing perch</name>
    <name type="synonym">Anthias testudineus</name>
    <dbReference type="NCBI Taxonomy" id="64144"/>
    <lineage>
        <taxon>Eukaryota</taxon>
        <taxon>Metazoa</taxon>
        <taxon>Chordata</taxon>
        <taxon>Craniata</taxon>
        <taxon>Vertebrata</taxon>
        <taxon>Euteleostomi</taxon>
        <taxon>Actinopterygii</taxon>
        <taxon>Neopterygii</taxon>
        <taxon>Teleostei</taxon>
        <taxon>Neoteleostei</taxon>
        <taxon>Acanthomorphata</taxon>
        <taxon>Anabantaria</taxon>
        <taxon>Anabantiformes</taxon>
        <taxon>Anabantoidei</taxon>
        <taxon>Anabantidae</taxon>
        <taxon>Anabas</taxon>
    </lineage>
</organism>
<dbReference type="InterPro" id="IPR051025">
    <property type="entry name" value="RhoGAP"/>
</dbReference>
<feature type="region of interest" description="Disordered" evidence="9">
    <location>
        <begin position="1216"/>
        <end position="1291"/>
    </location>
</feature>
<dbReference type="FunFam" id="1.10.555.10:FF:000016">
    <property type="entry name" value="Rho GTPase activating protein 29"/>
    <property type="match status" value="1"/>
</dbReference>
<evidence type="ECO:0000256" key="1">
    <source>
        <dbReference type="ARBA" id="ARBA00022468"/>
    </source>
</evidence>
<evidence type="ECO:0000256" key="8">
    <source>
        <dbReference type="PROSITE-ProRule" id="PRU01077"/>
    </source>
</evidence>
<dbReference type="GO" id="GO:0005829">
    <property type="term" value="C:cytosol"/>
    <property type="evidence" value="ECO:0007669"/>
    <property type="project" value="UniProtKB-ARBA"/>
</dbReference>
<feature type="domain" description="Phorbol-ester/DAG-type" evidence="10">
    <location>
        <begin position="633"/>
        <end position="678"/>
    </location>
</feature>
<feature type="compositionally biased region" description="Low complexity" evidence="9">
    <location>
        <begin position="570"/>
        <end position="586"/>
    </location>
</feature>
<dbReference type="PROSITE" id="PS50238">
    <property type="entry name" value="RHOGAP"/>
    <property type="match status" value="1"/>
</dbReference>
<feature type="compositionally biased region" description="Polar residues" evidence="9">
    <location>
        <begin position="1225"/>
        <end position="1237"/>
    </location>
</feature>
<dbReference type="InterPro" id="IPR002219">
    <property type="entry name" value="PKC_DAG/PE"/>
</dbReference>
<evidence type="ECO:0000256" key="9">
    <source>
        <dbReference type="SAM" id="MobiDB-lite"/>
    </source>
</evidence>
<dbReference type="Gene3D" id="1.20.1270.60">
    <property type="entry name" value="Arfaptin homology (AH) domain/BAR domain"/>
    <property type="match status" value="1"/>
</dbReference>
<feature type="domain" description="F-BAR" evidence="12">
    <location>
        <begin position="194"/>
        <end position="458"/>
    </location>
</feature>
<dbReference type="Pfam" id="PF00130">
    <property type="entry name" value="C1_1"/>
    <property type="match status" value="1"/>
</dbReference>
<dbReference type="SUPFAM" id="SSF57889">
    <property type="entry name" value="Cysteine-rich domain"/>
    <property type="match status" value="1"/>
</dbReference>
<feature type="compositionally biased region" description="Polar residues" evidence="9">
    <location>
        <begin position="344"/>
        <end position="361"/>
    </location>
</feature>
<keyword evidence="1" id="KW-0343">GTPase activation</keyword>
<evidence type="ECO:0000256" key="3">
    <source>
        <dbReference type="ARBA" id="ARBA00022771"/>
    </source>
</evidence>
<evidence type="ECO:0000259" key="11">
    <source>
        <dbReference type="PROSITE" id="PS50238"/>
    </source>
</evidence>
<keyword evidence="2" id="KW-0479">Metal-binding</keyword>
<dbReference type="Ensembl" id="ENSATET00000052843.1">
    <property type="protein sequence ID" value="ENSATEP00000063240.1"/>
    <property type="gene ID" value="ENSATEG00000020353.3"/>
</dbReference>
<feature type="region of interest" description="Disordered" evidence="9">
    <location>
        <begin position="1053"/>
        <end position="1073"/>
    </location>
</feature>
<protein>
    <recommendedName>
        <fullName evidence="6">Rho GTPase-activating protein 29</fullName>
    </recommendedName>
    <alternativeName>
        <fullName evidence="7">Rho-type GTPase-activating protein 29</fullName>
    </alternativeName>
</protein>
<evidence type="ECO:0000313" key="13">
    <source>
        <dbReference type="Ensembl" id="ENSATEP00000063240.1"/>
    </source>
</evidence>
<dbReference type="SMART" id="SM00324">
    <property type="entry name" value="RhoGAP"/>
    <property type="match status" value="1"/>
</dbReference>
<dbReference type="Pfam" id="PF22699">
    <property type="entry name" value="GMIP-like_FCH"/>
    <property type="match status" value="1"/>
</dbReference>
<dbReference type="InterPro" id="IPR046349">
    <property type="entry name" value="C1-like_sf"/>
</dbReference>
<feature type="compositionally biased region" description="Polar residues" evidence="9">
    <location>
        <begin position="1054"/>
        <end position="1063"/>
    </location>
</feature>
<dbReference type="Pfam" id="PF00620">
    <property type="entry name" value="RhoGAP"/>
    <property type="match status" value="1"/>
</dbReference>
<evidence type="ECO:0000259" key="10">
    <source>
        <dbReference type="PROSITE" id="PS50081"/>
    </source>
</evidence>
<dbReference type="GO" id="GO:0008270">
    <property type="term" value="F:zinc ion binding"/>
    <property type="evidence" value="ECO:0007669"/>
    <property type="project" value="UniProtKB-KW"/>
</dbReference>
<evidence type="ECO:0000256" key="5">
    <source>
        <dbReference type="ARBA" id="ARBA00023054"/>
    </source>
</evidence>
<dbReference type="SUPFAM" id="SSF48350">
    <property type="entry name" value="GTPase activation domain, GAP"/>
    <property type="match status" value="1"/>
</dbReference>
<dbReference type="Proteomes" id="UP000265040">
    <property type="component" value="Chromosome 17"/>
</dbReference>
<keyword evidence="4" id="KW-0862">Zinc</keyword>
<evidence type="ECO:0000256" key="2">
    <source>
        <dbReference type="ARBA" id="ARBA00022723"/>
    </source>
</evidence>
<dbReference type="InterPro" id="IPR057028">
    <property type="entry name" value="RHG29_45_N"/>
</dbReference>
<reference evidence="13" key="2">
    <citation type="submission" date="2025-08" db="UniProtKB">
        <authorList>
            <consortium name="Ensembl"/>
        </authorList>
    </citation>
    <scope>IDENTIFICATION</scope>
</reference>
<feature type="region of interest" description="Disordered" evidence="9">
    <location>
        <begin position="556"/>
        <end position="589"/>
    </location>
</feature>
<dbReference type="GeneTree" id="ENSGT00950000183110"/>
<dbReference type="InterPro" id="IPR000198">
    <property type="entry name" value="RhoGAP_dom"/>
</dbReference>
<feature type="domain" description="Rho-GAP" evidence="11">
    <location>
        <begin position="692"/>
        <end position="907"/>
    </location>
</feature>
<accession>A0A7N6BKR6</accession>
<dbReference type="PANTHER" id="PTHR15228">
    <property type="entry name" value="SPERMATHECAL PHYSIOLOGY VARIANT"/>
    <property type="match status" value="1"/>
</dbReference>
<dbReference type="GO" id="GO:0005096">
    <property type="term" value="F:GTPase activator activity"/>
    <property type="evidence" value="ECO:0007669"/>
    <property type="project" value="UniProtKB-KW"/>
</dbReference>
<dbReference type="SUPFAM" id="SSF103657">
    <property type="entry name" value="BAR/IMD domain-like"/>
    <property type="match status" value="1"/>
</dbReference>
<feature type="region of interest" description="Disordered" evidence="9">
    <location>
        <begin position="1"/>
        <end position="46"/>
    </location>
</feature>